<proteinExistence type="predicted"/>
<organism evidence="2 3">
    <name type="scientific">Anatilimnocola aggregata</name>
    <dbReference type="NCBI Taxonomy" id="2528021"/>
    <lineage>
        <taxon>Bacteria</taxon>
        <taxon>Pseudomonadati</taxon>
        <taxon>Planctomycetota</taxon>
        <taxon>Planctomycetia</taxon>
        <taxon>Pirellulales</taxon>
        <taxon>Pirellulaceae</taxon>
        <taxon>Anatilimnocola</taxon>
    </lineage>
</organism>
<accession>A0A517YGQ9</accession>
<dbReference type="KEGG" id="aagg:ETAA8_45250"/>
<dbReference type="RefSeq" id="WP_145093180.1">
    <property type="nucleotide sequence ID" value="NZ_CP036274.1"/>
</dbReference>
<reference evidence="2 3" key="1">
    <citation type="submission" date="2019-02" db="EMBL/GenBank/DDBJ databases">
        <title>Deep-cultivation of Planctomycetes and their phenomic and genomic characterization uncovers novel biology.</title>
        <authorList>
            <person name="Wiegand S."/>
            <person name="Jogler M."/>
            <person name="Boedeker C."/>
            <person name="Pinto D."/>
            <person name="Vollmers J."/>
            <person name="Rivas-Marin E."/>
            <person name="Kohn T."/>
            <person name="Peeters S.H."/>
            <person name="Heuer A."/>
            <person name="Rast P."/>
            <person name="Oberbeckmann S."/>
            <person name="Bunk B."/>
            <person name="Jeske O."/>
            <person name="Meyerdierks A."/>
            <person name="Storesund J.E."/>
            <person name="Kallscheuer N."/>
            <person name="Luecker S."/>
            <person name="Lage O.M."/>
            <person name="Pohl T."/>
            <person name="Merkel B.J."/>
            <person name="Hornburger P."/>
            <person name="Mueller R.-W."/>
            <person name="Bruemmer F."/>
            <person name="Labrenz M."/>
            <person name="Spormann A.M."/>
            <person name="Op den Camp H."/>
            <person name="Overmann J."/>
            <person name="Amann R."/>
            <person name="Jetten M.S.M."/>
            <person name="Mascher T."/>
            <person name="Medema M.H."/>
            <person name="Devos D.P."/>
            <person name="Kaster A.-K."/>
            <person name="Ovreas L."/>
            <person name="Rohde M."/>
            <person name="Galperin M.Y."/>
            <person name="Jogler C."/>
        </authorList>
    </citation>
    <scope>NUCLEOTIDE SEQUENCE [LARGE SCALE GENOMIC DNA]</scope>
    <source>
        <strain evidence="2 3">ETA_A8</strain>
    </source>
</reference>
<protein>
    <submittedName>
        <fullName evidence="2">Uncharacterized protein</fullName>
    </submittedName>
</protein>
<dbReference type="AlphaFoldDB" id="A0A517YGQ9"/>
<dbReference type="Proteomes" id="UP000315017">
    <property type="component" value="Chromosome"/>
</dbReference>
<dbReference type="EMBL" id="CP036274">
    <property type="protein sequence ID" value="QDU29415.1"/>
    <property type="molecule type" value="Genomic_DNA"/>
</dbReference>
<feature type="chain" id="PRO_5022118358" evidence="1">
    <location>
        <begin position="29"/>
        <end position="207"/>
    </location>
</feature>
<evidence type="ECO:0000313" key="3">
    <source>
        <dbReference type="Proteomes" id="UP000315017"/>
    </source>
</evidence>
<sequence length="207" mass="22642" precursor="true">MVKSVFPVGYASLLSVVMFALSPSTTFAQNANDDNPEPVEATEFQSAQALPLVDGVGNANPPQSKGIKKLGGTYRSDTLGGEFLCQYMRITIGGRQNGQSFVFWGARAISLDRDSPLRDLRMQMSDGTVEKFQPGDVLTRLDDIKVDEDKFQDRKGIWQMPQLDEHFGPTSVRWIKTGHSHVNVGQIMLDNDATRGIGGGRVAPVTP</sequence>
<evidence type="ECO:0000313" key="2">
    <source>
        <dbReference type="EMBL" id="QDU29415.1"/>
    </source>
</evidence>
<keyword evidence="3" id="KW-1185">Reference proteome</keyword>
<dbReference type="OrthoDB" id="283281at2"/>
<keyword evidence="1" id="KW-0732">Signal</keyword>
<name>A0A517YGQ9_9BACT</name>
<feature type="signal peptide" evidence="1">
    <location>
        <begin position="1"/>
        <end position="28"/>
    </location>
</feature>
<evidence type="ECO:0000256" key="1">
    <source>
        <dbReference type="SAM" id="SignalP"/>
    </source>
</evidence>
<gene>
    <name evidence="2" type="ORF">ETAA8_45250</name>
</gene>